<evidence type="ECO:0008006" key="4">
    <source>
        <dbReference type="Google" id="ProtNLM"/>
    </source>
</evidence>
<evidence type="ECO:0000313" key="2">
    <source>
        <dbReference type="EMBL" id="GAA3264660.1"/>
    </source>
</evidence>
<dbReference type="EMBL" id="BAAAUW010000015">
    <property type="protein sequence ID" value="GAA3264660.1"/>
    <property type="molecule type" value="Genomic_DNA"/>
</dbReference>
<comment type="caution">
    <text evidence="2">The sequence shown here is derived from an EMBL/GenBank/DDBJ whole genome shotgun (WGS) entry which is preliminary data.</text>
</comment>
<feature type="coiled-coil region" evidence="1">
    <location>
        <begin position="458"/>
        <end position="485"/>
    </location>
</feature>
<proteinExistence type="predicted"/>
<evidence type="ECO:0000313" key="3">
    <source>
        <dbReference type="Proteomes" id="UP001500728"/>
    </source>
</evidence>
<dbReference type="RefSeq" id="WP_346152799.1">
    <property type="nucleotide sequence ID" value="NZ_BAAAUW010000015.1"/>
</dbReference>
<name>A0ABP6QZA8_9ACTN</name>
<dbReference type="Pfam" id="PF11185">
    <property type="entry name" value="DUF2971"/>
    <property type="match status" value="1"/>
</dbReference>
<evidence type="ECO:0000256" key="1">
    <source>
        <dbReference type="SAM" id="Coils"/>
    </source>
</evidence>
<reference evidence="3" key="1">
    <citation type="journal article" date="2019" name="Int. J. Syst. Evol. Microbiol.">
        <title>The Global Catalogue of Microorganisms (GCM) 10K type strain sequencing project: providing services to taxonomists for standard genome sequencing and annotation.</title>
        <authorList>
            <consortium name="The Broad Institute Genomics Platform"/>
            <consortium name="The Broad Institute Genome Sequencing Center for Infectious Disease"/>
            <person name="Wu L."/>
            <person name="Ma J."/>
        </authorList>
    </citation>
    <scope>NUCLEOTIDE SEQUENCE [LARGE SCALE GENOMIC DNA]</scope>
    <source>
        <strain evidence="3">JCM 9381</strain>
    </source>
</reference>
<protein>
    <recommendedName>
        <fullName evidence="4">DUF2971 domain-containing protein</fullName>
    </recommendedName>
</protein>
<organism evidence="2 3">
    <name type="scientific">Streptomyces labedae</name>
    <dbReference type="NCBI Taxonomy" id="285569"/>
    <lineage>
        <taxon>Bacteria</taxon>
        <taxon>Bacillati</taxon>
        <taxon>Actinomycetota</taxon>
        <taxon>Actinomycetes</taxon>
        <taxon>Kitasatosporales</taxon>
        <taxon>Streptomycetaceae</taxon>
        <taxon>Streptomyces</taxon>
    </lineage>
</organism>
<gene>
    <name evidence="2" type="ORF">GCM10010469_34500</name>
</gene>
<accession>A0ABP6QZA8</accession>
<sequence>MTADGQPLSFRAPAQAALAFESFDEFEVQNAPRTVTGDLFHYTNALGLSGILASGKLRLSPYQFTNDLWESRPHYPSFSSRSDAGPGPDMALFEEVDRLLRLHTKVGCLTQDVTLPRTVSNPDALRGWAHLALWAHYGAGHKGVCLKFDRDRLIESFLHQSGPASLAFHGPVRYLSSQRAPAITGIDLEQAEEFGIDAVALAYAEANKEQLFFRKHIDWDSETEYRLVVLNQSVNYDYIDIRGALTGVILGHAFPSEKVADLLAALQPYPDITVEQVQFFNRGLFLVPFEGSVERSARSGPTRKWPAPHSKGSLGERLQALRSAEAEAEARAAAGALVAEKHVKALEEGIGELARELNGWSGTEVESYPQSTAIPPRERKASAGVPGEVVHYQRGCMCVVENLPKYSHTLVAAAALQVLDGQRLRFHCVLTTERWLPDQNQVVEHWRARQGCSESDAVQTLATMLRDLTEQVRAVRSEFDRARHNSADGFRSIPDRPQGAPA</sequence>
<keyword evidence="1" id="KW-0175">Coiled coil</keyword>
<dbReference type="Proteomes" id="UP001500728">
    <property type="component" value="Unassembled WGS sequence"/>
</dbReference>
<keyword evidence="3" id="KW-1185">Reference proteome</keyword>
<dbReference type="InterPro" id="IPR021352">
    <property type="entry name" value="DUF2971"/>
</dbReference>